<dbReference type="KEGG" id="dpl:KGM_215933A"/>
<dbReference type="AlphaFoldDB" id="A0A212F4Z7"/>
<comment type="caution">
    <text evidence="1">The sequence shown here is derived from an EMBL/GenBank/DDBJ whole genome shotgun (WGS) entry which is preliminary data.</text>
</comment>
<dbReference type="eggNOG" id="ENOG502S7E4">
    <property type="taxonomic scope" value="Eukaryota"/>
</dbReference>
<keyword evidence="2" id="KW-1185">Reference proteome</keyword>
<dbReference type="InParanoid" id="A0A212F4Z7"/>
<reference evidence="1 2" key="1">
    <citation type="journal article" date="2011" name="Cell">
        <title>The monarch butterfly genome yields insights into long-distance migration.</title>
        <authorList>
            <person name="Zhan S."/>
            <person name="Merlin C."/>
            <person name="Boore J.L."/>
            <person name="Reppert S.M."/>
        </authorList>
    </citation>
    <scope>NUCLEOTIDE SEQUENCE [LARGE SCALE GENOMIC DNA]</scope>
    <source>
        <strain evidence="1">F-2</strain>
    </source>
</reference>
<name>A0A212F4Z7_DANPL</name>
<organism evidence="1 2">
    <name type="scientific">Danaus plexippus plexippus</name>
    <dbReference type="NCBI Taxonomy" id="278856"/>
    <lineage>
        <taxon>Eukaryota</taxon>
        <taxon>Metazoa</taxon>
        <taxon>Ecdysozoa</taxon>
        <taxon>Arthropoda</taxon>
        <taxon>Hexapoda</taxon>
        <taxon>Insecta</taxon>
        <taxon>Pterygota</taxon>
        <taxon>Neoptera</taxon>
        <taxon>Endopterygota</taxon>
        <taxon>Lepidoptera</taxon>
        <taxon>Glossata</taxon>
        <taxon>Ditrysia</taxon>
        <taxon>Papilionoidea</taxon>
        <taxon>Nymphalidae</taxon>
        <taxon>Danainae</taxon>
        <taxon>Danaini</taxon>
        <taxon>Danaina</taxon>
        <taxon>Danaus</taxon>
        <taxon>Danaus</taxon>
    </lineage>
</organism>
<protein>
    <submittedName>
        <fullName evidence="1">PolyQ domain-containing protein</fullName>
    </submittedName>
</protein>
<dbReference type="Pfam" id="PF16091">
    <property type="entry name" value="DUF4820"/>
    <property type="match status" value="1"/>
</dbReference>
<evidence type="ECO:0000313" key="2">
    <source>
        <dbReference type="Proteomes" id="UP000007151"/>
    </source>
</evidence>
<dbReference type="Proteomes" id="UP000007151">
    <property type="component" value="Unassembled WGS sequence"/>
</dbReference>
<feature type="non-terminal residue" evidence="1">
    <location>
        <position position="204"/>
    </location>
</feature>
<dbReference type="EMBL" id="AGBW02010285">
    <property type="protein sequence ID" value="OWR48806.1"/>
    <property type="molecule type" value="Genomic_DNA"/>
</dbReference>
<dbReference type="InterPro" id="IPR032150">
    <property type="entry name" value="DUF4820"/>
</dbReference>
<proteinExistence type="predicted"/>
<accession>A0A212F4Z7</accession>
<gene>
    <name evidence="1" type="ORF">KGM_215933A</name>
</gene>
<evidence type="ECO:0000313" key="1">
    <source>
        <dbReference type="EMBL" id="OWR48806.1"/>
    </source>
</evidence>
<sequence length="204" mass="23238">MELVSFAKEALQGAAEHAASYRLGQTVLRYMDRALWVVEKSARWAVPPPLDQDERPQAELIRPLNWVLFLALLVVLRVTRESISLINLALGKPPLRSADVVSYIQSKRRYLRTLKYSGGRALRCRTSPGAPRSWGERLVQLLQRTMCYRSCGEPQGDGDEVMVVKRSKRLRQDPNPVPSETSMERLIEKMMVDMEDSDESSSYT</sequence>